<protein>
    <submittedName>
        <fullName evidence="1">Uncharacterized protein</fullName>
    </submittedName>
</protein>
<organism evidence="1 2">
    <name type="scientific">Trichonephila inaurata madagascariensis</name>
    <dbReference type="NCBI Taxonomy" id="2747483"/>
    <lineage>
        <taxon>Eukaryota</taxon>
        <taxon>Metazoa</taxon>
        <taxon>Ecdysozoa</taxon>
        <taxon>Arthropoda</taxon>
        <taxon>Chelicerata</taxon>
        <taxon>Arachnida</taxon>
        <taxon>Araneae</taxon>
        <taxon>Araneomorphae</taxon>
        <taxon>Entelegynae</taxon>
        <taxon>Araneoidea</taxon>
        <taxon>Nephilidae</taxon>
        <taxon>Trichonephila</taxon>
        <taxon>Trichonephila inaurata</taxon>
    </lineage>
</organism>
<proteinExistence type="predicted"/>
<accession>A0A8X7C7N1</accession>
<name>A0A8X7C7N1_9ARAC</name>
<comment type="caution">
    <text evidence="1">The sequence shown here is derived from an EMBL/GenBank/DDBJ whole genome shotgun (WGS) entry which is preliminary data.</text>
</comment>
<evidence type="ECO:0000313" key="1">
    <source>
        <dbReference type="EMBL" id="GFY56417.1"/>
    </source>
</evidence>
<sequence length="112" mass="12851">MSKESPEWIGSCSGVNRGSYKERRYLLNSSRTKEPLTPMSTVRHSEFYRRSIKNKRLMLLTEGVVLLHDKALLHVSRFLPEELVHFKSGSSLTIRPTAWACLHAISMVFGFL</sequence>
<evidence type="ECO:0000313" key="2">
    <source>
        <dbReference type="Proteomes" id="UP000886998"/>
    </source>
</evidence>
<dbReference type="Proteomes" id="UP000886998">
    <property type="component" value="Unassembled WGS sequence"/>
</dbReference>
<dbReference type="OrthoDB" id="10017160at2759"/>
<dbReference type="AlphaFoldDB" id="A0A8X7C7N1"/>
<keyword evidence="2" id="KW-1185">Reference proteome</keyword>
<dbReference type="EMBL" id="BMAV01010954">
    <property type="protein sequence ID" value="GFY56417.1"/>
    <property type="molecule type" value="Genomic_DNA"/>
</dbReference>
<gene>
    <name evidence="1" type="ORF">TNIN_81791</name>
</gene>
<reference evidence="1" key="1">
    <citation type="submission" date="2020-08" db="EMBL/GenBank/DDBJ databases">
        <title>Multicomponent nature underlies the extraordinary mechanical properties of spider dragline silk.</title>
        <authorList>
            <person name="Kono N."/>
            <person name="Nakamura H."/>
            <person name="Mori M."/>
            <person name="Yoshida Y."/>
            <person name="Ohtoshi R."/>
            <person name="Malay A.D."/>
            <person name="Moran D.A.P."/>
            <person name="Tomita M."/>
            <person name="Numata K."/>
            <person name="Arakawa K."/>
        </authorList>
    </citation>
    <scope>NUCLEOTIDE SEQUENCE</scope>
</reference>